<feature type="transmembrane region" description="Helical" evidence="5">
    <location>
        <begin position="40"/>
        <end position="58"/>
    </location>
</feature>
<feature type="transmembrane region" description="Helical" evidence="5">
    <location>
        <begin position="7"/>
        <end position="28"/>
    </location>
</feature>
<evidence type="ECO:0000256" key="4">
    <source>
        <dbReference type="ARBA" id="ARBA00023136"/>
    </source>
</evidence>
<feature type="transmembrane region" description="Helical" evidence="5">
    <location>
        <begin position="261"/>
        <end position="280"/>
    </location>
</feature>
<organism evidence="6 7">
    <name type="scientific">Paramecium primaurelia</name>
    <dbReference type="NCBI Taxonomy" id="5886"/>
    <lineage>
        <taxon>Eukaryota</taxon>
        <taxon>Sar</taxon>
        <taxon>Alveolata</taxon>
        <taxon>Ciliophora</taxon>
        <taxon>Intramacronucleata</taxon>
        <taxon>Oligohymenophorea</taxon>
        <taxon>Peniculida</taxon>
        <taxon>Parameciidae</taxon>
        <taxon>Paramecium</taxon>
    </lineage>
</organism>
<feature type="transmembrane region" description="Helical" evidence="5">
    <location>
        <begin position="325"/>
        <end position="345"/>
    </location>
</feature>
<dbReference type="GO" id="GO:0035348">
    <property type="term" value="P:acetyl-CoA transmembrane transport"/>
    <property type="evidence" value="ECO:0007669"/>
    <property type="project" value="InterPro"/>
</dbReference>
<dbReference type="GO" id="GO:0008521">
    <property type="term" value="F:acetyl-CoA transmembrane transporter activity"/>
    <property type="evidence" value="ECO:0007669"/>
    <property type="project" value="InterPro"/>
</dbReference>
<evidence type="ECO:0008006" key="8">
    <source>
        <dbReference type="Google" id="ProtNLM"/>
    </source>
</evidence>
<evidence type="ECO:0000256" key="3">
    <source>
        <dbReference type="ARBA" id="ARBA00022989"/>
    </source>
</evidence>
<dbReference type="EMBL" id="CAJJDM010000019">
    <property type="protein sequence ID" value="CAD8053984.1"/>
    <property type="molecule type" value="Genomic_DNA"/>
</dbReference>
<evidence type="ECO:0000313" key="7">
    <source>
        <dbReference type="Proteomes" id="UP000688137"/>
    </source>
</evidence>
<keyword evidence="2 5" id="KW-0812">Transmembrane</keyword>
<dbReference type="InterPro" id="IPR024371">
    <property type="entry name" value="AcetylCoA_trans_1-like"/>
</dbReference>
<sequence>MVFIKRLVPLSIFYCFEGIMLGLILYSVPSNLIDKGVEINRYYFSFVVLLPYLIRYIIAPLIDSVSWDKIGRRRSQLTVLYFGLGVLLYFSNFQSLDPSTWFWNTFWIVCFLACIDLIIAAWLVESLDKQDRGYGALAQFLGILIGGFIGAYIFKMFNSLEFCNTYIYAIPQEIPYITLQIAFKDLSYISVGLAVACTIIIHNEKTTNQDIIEAYKSALGAFSNRHLIVLFLFFCFFRIGQMPIDLAHIHLKRGQFTEGQIQFLEILTFPIACILPYYMAKMIKTRVLEIRLIIVFSIYEIAISGVFIITLFASEENFPFPYRDTLLKISLISVWLLNLINITLAQSFIYKSTQSSIAATFIALLTTGINLQFIFEGFVEYLLANYNYYLIWICGVGIYALFFFHLASRATMIDQLNCQEFCLEIDIKKEKLLINTELATLS</sequence>
<comment type="subcellular location">
    <subcellularLocation>
        <location evidence="1">Membrane</location>
        <topology evidence="1">Multi-pass membrane protein</topology>
    </subcellularLocation>
</comment>
<dbReference type="GO" id="GO:0016020">
    <property type="term" value="C:membrane"/>
    <property type="evidence" value="ECO:0007669"/>
    <property type="project" value="UniProtKB-SubCell"/>
</dbReference>
<keyword evidence="7" id="KW-1185">Reference proteome</keyword>
<dbReference type="Proteomes" id="UP000688137">
    <property type="component" value="Unassembled WGS sequence"/>
</dbReference>
<keyword evidence="4 5" id="KW-0472">Membrane</keyword>
<gene>
    <name evidence="6" type="ORF">PPRIM_AZ9-3.1.T0210239</name>
</gene>
<feature type="transmembrane region" description="Helical" evidence="5">
    <location>
        <begin position="222"/>
        <end position="241"/>
    </location>
</feature>
<dbReference type="OMA" id="RATMIDQ"/>
<dbReference type="AlphaFoldDB" id="A0A8S1KSN2"/>
<feature type="transmembrane region" description="Helical" evidence="5">
    <location>
        <begin position="174"/>
        <end position="201"/>
    </location>
</feature>
<dbReference type="Pfam" id="PF13000">
    <property type="entry name" value="Acatn"/>
    <property type="match status" value="1"/>
</dbReference>
<feature type="transmembrane region" description="Helical" evidence="5">
    <location>
        <begin position="79"/>
        <end position="96"/>
    </location>
</feature>
<evidence type="ECO:0000256" key="2">
    <source>
        <dbReference type="ARBA" id="ARBA00022692"/>
    </source>
</evidence>
<feature type="transmembrane region" description="Helical" evidence="5">
    <location>
        <begin position="136"/>
        <end position="154"/>
    </location>
</feature>
<feature type="transmembrane region" description="Helical" evidence="5">
    <location>
        <begin position="292"/>
        <end position="313"/>
    </location>
</feature>
<evidence type="ECO:0000256" key="1">
    <source>
        <dbReference type="ARBA" id="ARBA00004141"/>
    </source>
</evidence>
<feature type="transmembrane region" description="Helical" evidence="5">
    <location>
        <begin position="102"/>
        <end position="124"/>
    </location>
</feature>
<feature type="transmembrane region" description="Helical" evidence="5">
    <location>
        <begin position="357"/>
        <end position="375"/>
    </location>
</feature>
<dbReference type="PANTHER" id="PTHR12778">
    <property type="entry name" value="SOLUTE CARRIER FAMILY 33 ACETYL-COA TRANSPORTER -RELATED"/>
    <property type="match status" value="1"/>
</dbReference>
<feature type="transmembrane region" description="Helical" evidence="5">
    <location>
        <begin position="387"/>
        <end position="407"/>
    </location>
</feature>
<dbReference type="PANTHER" id="PTHR12778:SF9">
    <property type="entry name" value="ACETYL-COENZYME A TRANSPORTER 1"/>
    <property type="match status" value="1"/>
</dbReference>
<evidence type="ECO:0000256" key="5">
    <source>
        <dbReference type="SAM" id="Phobius"/>
    </source>
</evidence>
<reference evidence="6" key="1">
    <citation type="submission" date="2021-01" db="EMBL/GenBank/DDBJ databases">
        <authorList>
            <consortium name="Genoscope - CEA"/>
            <person name="William W."/>
        </authorList>
    </citation>
    <scope>NUCLEOTIDE SEQUENCE</scope>
</reference>
<name>A0A8S1KSN2_PARPR</name>
<keyword evidence="3 5" id="KW-1133">Transmembrane helix</keyword>
<protein>
    <recommendedName>
        <fullName evidence="8">MFS transporter</fullName>
    </recommendedName>
</protein>
<comment type="caution">
    <text evidence="6">The sequence shown here is derived from an EMBL/GenBank/DDBJ whole genome shotgun (WGS) entry which is preliminary data.</text>
</comment>
<evidence type="ECO:0000313" key="6">
    <source>
        <dbReference type="EMBL" id="CAD8053984.1"/>
    </source>
</evidence>
<accession>A0A8S1KSN2</accession>
<dbReference type="InterPro" id="IPR004752">
    <property type="entry name" value="AmpG_permease/AT-1"/>
</dbReference>
<proteinExistence type="predicted"/>